<comment type="catalytic activity">
    <reaction evidence="8">
        <text>L-threonyl-[protein] + ATP = O-phospho-L-threonyl-[protein] + ADP + H(+)</text>
        <dbReference type="Rhea" id="RHEA:46608"/>
        <dbReference type="Rhea" id="RHEA-COMP:11060"/>
        <dbReference type="Rhea" id="RHEA-COMP:11605"/>
        <dbReference type="ChEBI" id="CHEBI:15378"/>
        <dbReference type="ChEBI" id="CHEBI:30013"/>
        <dbReference type="ChEBI" id="CHEBI:30616"/>
        <dbReference type="ChEBI" id="CHEBI:61977"/>
        <dbReference type="ChEBI" id="CHEBI:456216"/>
        <dbReference type="EC" id="2.7.11.1"/>
    </reaction>
</comment>
<feature type="region of interest" description="Disordered" evidence="12">
    <location>
        <begin position="299"/>
        <end position="324"/>
    </location>
</feature>
<dbReference type="GO" id="GO:0005524">
    <property type="term" value="F:ATP binding"/>
    <property type="evidence" value="ECO:0007669"/>
    <property type="project" value="UniProtKB-UniRule"/>
</dbReference>
<comment type="similarity">
    <text evidence="1">Belongs to the protein kinase superfamily. STE Ser/Thr protein kinase family. STE20 subfamily.</text>
</comment>
<dbReference type="Gene3D" id="1.10.510.10">
    <property type="entry name" value="Transferase(Phosphotransferase) domain 1"/>
    <property type="match status" value="1"/>
</dbReference>
<dbReference type="InterPro" id="IPR000719">
    <property type="entry name" value="Prot_kinase_dom"/>
</dbReference>
<evidence type="ECO:0000256" key="2">
    <source>
        <dbReference type="ARBA" id="ARBA00012513"/>
    </source>
</evidence>
<evidence type="ECO:0000256" key="11">
    <source>
        <dbReference type="RuleBase" id="RU000304"/>
    </source>
</evidence>
<protein>
    <recommendedName>
        <fullName evidence="2">non-specific serine/threonine protein kinase</fullName>
        <ecNumber evidence="2">2.7.11.1</ecNumber>
    </recommendedName>
</protein>
<sequence>MLRKLTRQRSRFISTDDPSQIFDLLDLLGEGSYGCVYRGKDQRDGTEVAIKVIPVENDISDLQKEIDILRSCRSEYIVGYVGSYVHEQDNTIWIVMEFCLAGSVIDLMTICRRTMTEDQIAVICREALFGLKFLHSSRLIHRDVKAGNILLNSEGRAKLADFGVSAQLTSTVSKRRTLIGTPYWMAPEIIRQAEYNCKADLWSLGITAIEMATGDPPHADVHPMRAIFWIPNKPAPRLPNPNEFSNEFCDFVAQCCIKIPDDRPSADDLLAHPFITNAKSCSIVKDLVHQCMPEIEAYRKNPPESDDEDEDANAPSASSNYTTESGTAVFSDTVVLKDSNSKEQLWCSGTYSSGTIIESSNPDDDCDEPTYLKHFKEISTKSTDDGSYVDFFRTGATIEIDATDTLIDLRRKLIKVDRAYRKERDALDEFYANRREELRVQIQQREKDLKTL</sequence>
<dbReference type="SMART" id="SM00220">
    <property type="entry name" value="S_TKc"/>
    <property type="match status" value="1"/>
</dbReference>
<dbReference type="PROSITE" id="PS00108">
    <property type="entry name" value="PROTEIN_KINASE_ST"/>
    <property type="match status" value="1"/>
</dbReference>
<evidence type="ECO:0000256" key="6">
    <source>
        <dbReference type="ARBA" id="ARBA00022777"/>
    </source>
</evidence>
<dbReference type="PROSITE" id="PS00107">
    <property type="entry name" value="PROTEIN_KINASE_ATP"/>
    <property type="match status" value="1"/>
</dbReference>
<keyword evidence="4" id="KW-0808">Transferase</keyword>
<evidence type="ECO:0000256" key="7">
    <source>
        <dbReference type="ARBA" id="ARBA00022840"/>
    </source>
</evidence>
<dbReference type="PANTHER" id="PTHR48012:SF2">
    <property type="entry name" value="STERILE20-LIKE KINASE, ISOFORM B"/>
    <property type="match status" value="1"/>
</dbReference>
<evidence type="ECO:0000256" key="9">
    <source>
        <dbReference type="ARBA" id="ARBA00048679"/>
    </source>
</evidence>
<keyword evidence="6 14" id="KW-0418">Kinase</keyword>
<keyword evidence="7 10" id="KW-0067">ATP-binding</keyword>
<dbReference type="GO" id="GO:0005737">
    <property type="term" value="C:cytoplasm"/>
    <property type="evidence" value="ECO:0007669"/>
    <property type="project" value="TreeGrafter"/>
</dbReference>
<evidence type="ECO:0000256" key="1">
    <source>
        <dbReference type="ARBA" id="ARBA00008874"/>
    </source>
</evidence>
<dbReference type="Pfam" id="PF00069">
    <property type="entry name" value="Pkinase"/>
    <property type="match status" value="1"/>
</dbReference>
<dbReference type="SUPFAM" id="SSF56112">
    <property type="entry name" value="Protein kinase-like (PK-like)"/>
    <property type="match status" value="1"/>
</dbReference>
<feature type="domain" description="Protein kinase" evidence="13">
    <location>
        <begin position="22"/>
        <end position="275"/>
    </location>
</feature>
<evidence type="ECO:0000256" key="5">
    <source>
        <dbReference type="ARBA" id="ARBA00022741"/>
    </source>
</evidence>
<dbReference type="InterPro" id="IPR017441">
    <property type="entry name" value="Protein_kinase_ATP_BS"/>
</dbReference>
<name>A0A6A7FWR3_9CRUS</name>
<organism evidence="14">
    <name type="scientific">Hirondellea gigas</name>
    <dbReference type="NCBI Taxonomy" id="1518452"/>
    <lineage>
        <taxon>Eukaryota</taxon>
        <taxon>Metazoa</taxon>
        <taxon>Ecdysozoa</taxon>
        <taxon>Arthropoda</taxon>
        <taxon>Crustacea</taxon>
        <taxon>Multicrustacea</taxon>
        <taxon>Malacostraca</taxon>
        <taxon>Eumalacostraca</taxon>
        <taxon>Peracarida</taxon>
        <taxon>Amphipoda</taxon>
        <taxon>Amphilochidea</taxon>
        <taxon>Lysianassida</taxon>
        <taxon>Lysianassidira</taxon>
        <taxon>Lysianassoidea</taxon>
        <taxon>Lysianassidae</taxon>
        <taxon>Hirondellea</taxon>
    </lineage>
</organism>
<dbReference type="FunFam" id="1.10.510.10:FF:000499">
    <property type="entry name" value="Serine/threonine-protein kinase KIC1"/>
    <property type="match status" value="1"/>
</dbReference>
<evidence type="ECO:0000256" key="12">
    <source>
        <dbReference type="SAM" id="MobiDB-lite"/>
    </source>
</evidence>
<evidence type="ECO:0000259" key="13">
    <source>
        <dbReference type="PROSITE" id="PS50011"/>
    </source>
</evidence>
<dbReference type="EC" id="2.7.11.1" evidence="2"/>
<keyword evidence="3 11" id="KW-0723">Serine/threonine-protein kinase</keyword>
<feature type="compositionally biased region" description="Polar residues" evidence="12">
    <location>
        <begin position="315"/>
        <end position="324"/>
    </location>
</feature>
<accession>A0A6A7FWR3</accession>
<dbReference type="InterPro" id="IPR050629">
    <property type="entry name" value="STE20/SPS1-PAK"/>
</dbReference>
<evidence type="ECO:0000256" key="4">
    <source>
        <dbReference type="ARBA" id="ARBA00022679"/>
    </source>
</evidence>
<evidence type="ECO:0000313" key="14">
    <source>
        <dbReference type="EMBL" id="LAC22465.1"/>
    </source>
</evidence>
<proteinExistence type="evidence at transcript level"/>
<dbReference type="PANTHER" id="PTHR48012">
    <property type="entry name" value="STERILE20-LIKE KINASE, ISOFORM B-RELATED"/>
    <property type="match status" value="1"/>
</dbReference>
<comment type="catalytic activity">
    <reaction evidence="9">
        <text>L-seryl-[protein] + ATP = O-phospho-L-seryl-[protein] + ADP + H(+)</text>
        <dbReference type="Rhea" id="RHEA:17989"/>
        <dbReference type="Rhea" id="RHEA-COMP:9863"/>
        <dbReference type="Rhea" id="RHEA-COMP:11604"/>
        <dbReference type="ChEBI" id="CHEBI:15378"/>
        <dbReference type="ChEBI" id="CHEBI:29999"/>
        <dbReference type="ChEBI" id="CHEBI:30616"/>
        <dbReference type="ChEBI" id="CHEBI:83421"/>
        <dbReference type="ChEBI" id="CHEBI:456216"/>
        <dbReference type="EC" id="2.7.11.1"/>
    </reaction>
</comment>
<dbReference type="InterPro" id="IPR011009">
    <property type="entry name" value="Kinase-like_dom_sf"/>
</dbReference>
<dbReference type="InterPro" id="IPR008271">
    <property type="entry name" value="Ser/Thr_kinase_AS"/>
</dbReference>
<dbReference type="GO" id="GO:0004674">
    <property type="term" value="F:protein serine/threonine kinase activity"/>
    <property type="evidence" value="ECO:0007669"/>
    <property type="project" value="UniProtKB-KW"/>
</dbReference>
<dbReference type="EMBL" id="IACT01003216">
    <property type="protein sequence ID" value="LAC22465.1"/>
    <property type="molecule type" value="mRNA"/>
</dbReference>
<evidence type="ECO:0000256" key="10">
    <source>
        <dbReference type="PROSITE-ProRule" id="PRU10141"/>
    </source>
</evidence>
<feature type="binding site" evidence="10">
    <location>
        <position position="51"/>
    </location>
    <ligand>
        <name>ATP</name>
        <dbReference type="ChEBI" id="CHEBI:30616"/>
    </ligand>
</feature>
<dbReference type="AlphaFoldDB" id="A0A6A7FWR3"/>
<keyword evidence="5 10" id="KW-0547">Nucleotide-binding</keyword>
<evidence type="ECO:0000256" key="8">
    <source>
        <dbReference type="ARBA" id="ARBA00047899"/>
    </source>
</evidence>
<reference evidence="14" key="1">
    <citation type="submission" date="2017-11" db="EMBL/GenBank/DDBJ databases">
        <title>The sensing device of the deep-sea amphipod.</title>
        <authorList>
            <person name="Kobayashi H."/>
            <person name="Nagahama T."/>
            <person name="Arai W."/>
            <person name="Sasagawa Y."/>
            <person name="Umeda M."/>
            <person name="Hayashi T."/>
            <person name="Nikaido I."/>
            <person name="Watanabe H."/>
            <person name="Oguri K."/>
            <person name="Kitazato H."/>
            <person name="Fujioka K."/>
            <person name="Kido Y."/>
            <person name="Takami H."/>
        </authorList>
    </citation>
    <scope>NUCLEOTIDE SEQUENCE</scope>
    <source>
        <tissue evidence="14">Whole body</tissue>
    </source>
</reference>
<dbReference type="PROSITE" id="PS50011">
    <property type="entry name" value="PROTEIN_KINASE_DOM"/>
    <property type="match status" value="1"/>
</dbReference>
<evidence type="ECO:0000256" key="3">
    <source>
        <dbReference type="ARBA" id="ARBA00022527"/>
    </source>
</evidence>